<evidence type="ECO:0000313" key="3">
    <source>
        <dbReference type="EMBL" id="KAF9409267.1"/>
    </source>
</evidence>
<keyword evidence="4" id="KW-1185">Reference proteome</keyword>
<gene>
    <name evidence="3" type="ORF">HW555_011302</name>
</gene>
<evidence type="ECO:0000313" key="4">
    <source>
        <dbReference type="Proteomes" id="UP000648187"/>
    </source>
</evidence>
<dbReference type="AlphaFoldDB" id="A0A835G786"/>
<dbReference type="Pfam" id="PF13843">
    <property type="entry name" value="DDE_Tnp_1_7"/>
    <property type="match status" value="1"/>
</dbReference>
<proteinExistence type="predicted"/>
<feature type="non-terminal residue" evidence="3">
    <location>
        <position position="361"/>
    </location>
</feature>
<accession>A0A835G786</accession>
<protein>
    <recommendedName>
        <fullName evidence="2">PiggyBac transposable element-derived protein domain-containing protein</fullName>
    </recommendedName>
</protein>
<dbReference type="PANTHER" id="PTHR47272:SF1">
    <property type="entry name" value="PIGGYBAC TRANSPOSABLE ELEMENT-DERIVED PROTEIN 3-LIKE"/>
    <property type="match status" value="1"/>
</dbReference>
<dbReference type="EMBL" id="JACKWZ010000326">
    <property type="protein sequence ID" value="KAF9409267.1"/>
    <property type="molecule type" value="Genomic_DNA"/>
</dbReference>
<evidence type="ECO:0000259" key="2">
    <source>
        <dbReference type="Pfam" id="PF13843"/>
    </source>
</evidence>
<dbReference type="InterPro" id="IPR029526">
    <property type="entry name" value="PGBD"/>
</dbReference>
<name>A0A835G786_SPOEX</name>
<sequence>MTDVPVAVLPTIKPMADETDKLDEDDDTDKADNPDSINLGPLSWLYLRALRAIRDLKTPEATLITTIEQQPDDTSRARLNSSMRVIKARTQDLPSNLCFKISAEEFLSQTTLIKSAFKGGCEILGLLQVELLGSIVGMSSLGADCSLLKTLLRRSDVKQLLVLATDRFTKPFHSKVNVVKWRGRWPKTVLNCDEGDVYILPTMCMVQKELYKICLQAMQISPCLDIDIFLSLPENRLTTELDENDDIDKADNTDRADDRIDKTDQTDEIMVPYKGKNAGNRKQYVKNKPKKCGHKIFVKADRSPVESSLGMGAKVVIALCKTIPDPAYPIVYFDNFFTSLELIYYLREEMGIFSLGTIRAN</sequence>
<comment type="caution">
    <text evidence="3">The sequence shown here is derived from an EMBL/GenBank/DDBJ whole genome shotgun (WGS) entry which is preliminary data.</text>
</comment>
<feature type="region of interest" description="Disordered" evidence="1">
    <location>
        <begin position="1"/>
        <end position="35"/>
    </location>
</feature>
<dbReference type="PANTHER" id="PTHR47272">
    <property type="entry name" value="DDE_TNP_1_7 DOMAIN-CONTAINING PROTEIN"/>
    <property type="match status" value="1"/>
</dbReference>
<evidence type="ECO:0000256" key="1">
    <source>
        <dbReference type="SAM" id="MobiDB-lite"/>
    </source>
</evidence>
<organism evidence="3 4">
    <name type="scientific">Spodoptera exigua</name>
    <name type="common">Beet armyworm</name>
    <name type="synonym">Noctua fulgens</name>
    <dbReference type="NCBI Taxonomy" id="7107"/>
    <lineage>
        <taxon>Eukaryota</taxon>
        <taxon>Metazoa</taxon>
        <taxon>Ecdysozoa</taxon>
        <taxon>Arthropoda</taxon>
        <taxon>Hexapoda</taxon>
        <taxon>Insecta</taxon>
        <taxon>Pterygota</taxon>
        <taxon>Neoptera</taxon>
        <taxon>Endopterygota</taxon>
        <taxon>Lepidoptera</taxon>
        <taxon>Glossata</taxon>
        <taxon>Ditrysia</taxon>
        <taxon>Noctuoidea</taxon>
        <taxon>Noctuidae</taxon>
        <taxon>Amphipyrinae</taxon>
        <taxon>Spodoptera</taxon>
    </lineage>
</organism>
<dbReference type="Proteomes" id="UP000648187">
    <property type="component" value="Unassembled WGS sequence"/>
</dbReference>
<feature type="compositionally biased region" description="Acidic residues" evidence="1">
    <location>
        <begin position="20"/>
        <end position="29"/>
    </location>
</feature>
<feature type="domain" description="PiggyBac transposable element-derived protein" evidence="2">
    <location>
        <begin position="267"/>
        <end position="361"/>
    </location>
</feature>
<reference evidence="3" key="1">
    <citation type="submission" date="2020-08" db="EMBL/GenBank/DDBJ databases">
        <title>Spodoptera exigua strain:BAW_Kor-Di-RS1 Genome sequencing and assembly.</title>
        <authorList>
            <person name="Kim J."/>
            <person name="Nam H.Y."/>
            <person name="Kwon M."/>
            <person name="Choi J.H."/>
            <person name="Cho S.R."/>
            <person name="Kim G.-H."/>
        </authorList>
    </citation>
    <scope>NUCLEOTIDE SEQUENCE</scope>
    <source>
        <strain evidence="3">BAW_Kor-Di-RS1</strain>
        <tissue evidence="3">Whole-body</tissue>
    </source>
</reference>